<dbReference type="EMBL" id="DRQG01000054">
    <property type="protein sequence ID" value="HGY55192.1"/>
    <property type="molecule type" value="Genomic_DNA"/>
</dbReference>
<dbReference type="Pfam" id="PF07715">
    <property type="entry name" value="Plug"/>
    <property type="match status" value="1"/>
</dbReference>
<dbReference type="SUPFAM" id="SSF49464">
    <property type="entry name" value="Carboxypeptidase regulatory domain-like"/>
    <property type="match status" value="1"/>
</dbReference>
<evidence type="ECO:0000256" key="3">
    <source>
        <dbReference type="ARBA" id="ARBA00023237"/>
    </source>
</evidence>
<evidence type="ECO:0000259" key="4">
    <source>
        <dbReference type="Pfam" id="PF07715"/>
    </source>
</evidence>
<accession>A0A7V4UD04</accession>
<name>A0A7V4UD04_CALAY</name>
<organism evidence="5">
    <name type="scientific">Caldithrix abyssi</name>
    <dbReference type="NCBI Taxonomy" id="187145"/>
    <lineage>
        <taxon>Bacteria</taxon>
        <taxon>Pseudomonadati</taxon>
        <taxon>Calditrichota</taxon>
        <taxon>Calditrichia</taxon>
        <taxon>Calditrichales</taxon>
        <taxon>Calditrichaceae</taxon>
        <taxon>Caldithrix</taxon>
    </lineage>
</organism>
<dbReference type="Gene3D" id="2.40.170.20">
    <property type="entry name" value="TonB-dependent receptor, beta-barrel domain"/>
    <property type="match status" value="1"/>
</dbReference>
<reference evidence="5" key="1">
    <citation type="journal article" date="2020" name="mSystems">
        <title>Genome- and Community-Level Interaction Insights into Carbon Utilization and Element Cycling Functions of Hydrothermarchaeota in Hydrothermal Sediment.</title>
        <authorList>
            <person name="Zhou Z."/>
            <person name="Liu Y."/>
            <person name="Xu W."/>
            <person name="Pan J."/>
            <person name="Luo Z.H."/>
            <person name="Li M."/>
        </authorList>
    </citation>
    <scope>NUCLEOTIDE SEQUENCE [LARGE SCALE GENOMIC DNA]</scope>
    <source>
        <strain evidence="5">HyVt-577</strain>
    </source>
</reference>
<dbReference type="InterPro" id="IPR036942">
    <property type="entry name" value="Beta-barrel_TonB_sf"/>
</dbReference>
<dbReference type="Gene3D" id="2.60.40.1120">
    <property type="entry name" value="Carboxypeptidase-like, regulatory domain"/>
    <property type="match status" value="1"/>
</dbReference>
<protein>
    <submittedName>
        <fullName evidence="5">TonB-dependent receptor</fullName>
    </submittedName>
</protein>
<evidence type="ECO:0000313" key="5">
    <source>
        <dbReference type="EMBL" id="HGY55192.1"/>
    </source>
</evidence>
<dbReference type="Gene3D" id="2.170.130.10">
    <property type="entry name" value="TonB-dependent receptor, plug domain"/>
    <property type="match status" value="1"/>
</dbReference>
<evidence type="ECO:0000256" key="2">
    <source>
        <dbReference type="ARBA" id="ARBA00023136"/>
    </source>
</evidence>
<keyword evidence="2" id="KW-0472">Membrane</keyword>
<sequence>MKIALLLTFISLSFRILFGQEKITVAGRLYNEESKQPVPYANIVVKNTFIGTTSDENGSFSLQLEAGDYTLQIFHVVYYEKEVPISLKQGKNIHLSIALNEKTEQLGVITVQARRDAALSGFYLKPYSVINAPAIGEPDVVRVAAMLPGITQINDYKAELNIRGGHADQNQFILDGVEVFNPQHVMGMFSAFNLWAVEDIRIYTARFPAEYSGRLSGVISLNSKMPQNKPYTRAHLSLLSSGIALTRKWNKTGLLFAARRTYLDLATKLFGGNFPFNFYDINLKLTQNFTDAWKISAIGFLNTDRMDADPSLSKWGNRMAALKLYKQRDGTVKKMALFYSGFFSSAEEGGGSSFINNDFNISGLLLEYRRIFSKTIVRFGLSFKKNQSAYKWYLQGNLNADKIFYSGAPQAFNEKQSTDLMEGWYGQDFLFLPRFPLTIKLRYILQDYKQSYLAPGLFLDWQILPRLTVTSGAERMFQFFAAGSEALEFNAPSPLFITDKPLSADLFTLGAVWQLGLDYQLKSELFYKNFHSLVKLNAAADSYPAFLSGSGRAYGADIVFEKLRGRITFQFAYSYLSALLWFNNVSSKPNWDVPHAFKGLMGFRFGRTWLFNAAFTYRSGNLYQNALAMFYASGATGDRNYSRTDFNLVTPYFILENTPSTRFNPYTRLDLALRKKYKAKHFDWTLYIQVQNITFADNPLRIDFRERYFGGTPNQDEGITMSIPILPSVGAEFEF</sequence>
<proteinExistence type="predicted"/>
<comment type="subcellular location">
    <subcellularLocation>
        <location evidence="1">Cell outer membrane</location>
    </subcellularLocation>
</comment>
<evidence type="ECO:0000256" key="1">
    <source>
        <dbReference type="ARBA" id="ARBA00004442"/>
    </source>
</evidence>
<dbReference type="InterPro" id="IPR012910">
    <property type="entry name" value="Plug_dom"/>
</dbReference>
<dbReference type="InterPro" id="IPR008969">
    <property type="entry name" value="CarboxyPept-like_regulatory"/>
</dbReference>
<dbReference type="AlphaFoldDB" id="A0A7V4UD04"/>
<comment type="caution">
    <text evidence="5">The sequence shown here is derived from an EMBL/GenBank/DDBJ whole genome shotgun (WGS) entry which is preliminary data.</text>
</comment>
<dbReference type="Pfam" id="PF13715">
    <property type="entry name" value="CarbopepD_reg_2"/>
    <property type="match status" value="1"/>
</dbReference>
<dbReference type="GO" id="GO:0009279">
    <property type="term" value="C:cell outer membrane"/>
    <property type="evidence" value="ECO:0007669"/>
    <property type="project" value="UniProtKB-SubCell"/>
</dbReference>
<keyword evidence="5" id="KW-0675">Receptor</keyword>
<gene>
    <name evidence="5" type="ORF">ENK44_05815</name>
</gene>
<dbReference type="SUPFAM" id="SSF56935">
    <property type="entry name" value="Porins"/>
    <property type="match status" value="1"/>
</dbReference>
<feature type="domain" description="TonB-dependent receptor plug" evidence="4">
    <location>
        <begin position="128"/>
        <end position="215"/>
    </location>
</feature>
<keyword evidence="3" id="KW-0998">Cell outer membrane</keyword>
<dbReference type="InterPro" id="IPR037066">
    <property type="entry name" value="Plug_dom_sf"/>
</dbReference>
<dbReference type="Proteomes" id="UP000885779">
    <property type="component" value="Unassembled WGS sequence"/>
</dbReference>